<proteinExistence type="predicted"/>
<feature type="region of interest" description="Disordered" evidence="1">
    <location>
        <begin position="1"/>
        <end position="58"/>
    </location>
</feature>
<keyword evidence="3" id="KW-1185">Reference proteome</keyword>
<evidence type="ECO:0000313" key="2">
    <source>
        <dbReference type="EMBL" id="EPH46668.1"/>
    </source>
</evidence>
<reference evidence="2 3" key="1">
    <citation type="submission" date="2013-02" db="EMBL/GenBank/DDBJ databases">
        <title>Draft Genome Sequence of Streptomyces aurantiacus, Which Produces Setomimycin.</title>
        <authorList>
            <person name="Gruening B.A."/>
            <person name="Praeg A."/>
            <person name="Erxleben A."/>
            <person name="Guenther S."/>
            <person name="Mueller M."/>
        </authorList>
    </citation>
    <scope>NUCLEOTIDE SEQUENCE [LARGE SCALE GENOMIC DNA]</scope>
    <source>
        <strain evidence="2 3">JA 4570</strain>
    </source>
</reference>
<accession>S3ZU18</accession>
<sequence>MANAYSTVPAPTLPPSSQPTASTVTSIRVRTNRMERPVAPARPVIRPSRGPGPQRAPT</sequence>
<evidence type="ECO:0000313" key="3">
    <source>
        <dbReference type="Proteomes" id="UP000014629"/>
    </source>
</evidence>
<organism evidence="2 3">
    <name type="scientific">Streptomyces aurantiacus JA 4570</name>
    <dbReference type="NCBI Taxonomy" id="1286094"/>
    <lineage>
        <taxon>Bacteria</taxon>
        <taxon>Bacillati</taxon>
        <taxon>Actinomycetota</taxon>
        <taxon>Actinomycetes</taxon>
        <taxon>Kitasatosporales</taxon>
        <taxon>Streptomycetaceae</taxon>
        <taxon>Streptomyces</taxon>
        <taxon>Streptomyces aurantiacus group</taxon>
    </lineage>
</organism>
<feature type="compositionally biased region" description="Low complexity" evidence="1">
    <location>
        <begin position="37"/>
        <end position="49"/>
    </location>
</feature>
<dbReference type="PATRIC" id="fig|1286094.4.peg.278"/>
<feature type="compositionally biased region" description="Polar residues" evidence="1">
    <location>
        <begin position="18"/>
        <end position="29"/>
    </location>
</feature>
<dbReference type="AlphaFoldDB" id="S3ZU18"/>
<dbReference type="EMBL" id="AOPZ01000009">
    <property type="protein sequence ID" value="EPH46668.1"/>
    <property type="molecule type" value="Genomic_DNA"/>
</dbReference>
<gene>
    <name evidence="2" type="ORF">STRAU_0282</name>
</gene>
<protein>
    <submittedName>
        <fullName evidence="2">Uncharacterized protein</fullName>
    </submittedName>
</protein>
<dbReference type="Proteomes" id="UP000014629">
    <property type="component" value="Unassembled WGS sequence"/>
</dbReference>
<name>S3ZU18_9ACTN</name>
<comment type="caution">
    <text evidence="2">The sequence shown here is derived from an EMBL/GenBank/DDBJ whole genome shotgun (WGS) entry which is preliminary data.</text>
</comment>
<evidence type="ECO:0000256" key="1">
    <source>
        <dbReference type="SAM" id="MobiDB-lite"/>
    </source>
</evidence>